<proteinExistence type="predicted"/>
<dbReference type="GO" id="GO:0016491">
    <property type="term" value="F:oxidoreductase activity"/>
    <property type="evidence" value="ECO:0007669"/>
    <property type="project" value="UniProtKB-KW"/>
</dbReference>
<dbReference type="CDD" id="cd02145">
    <property type="entry name" value="BluB"/>
    <property type="match status" value="1"/>
</dbReference>
<reference evidence="5 6" key="1">
    <citation type="submission" date="2012-01" db="EMBL/GenBank/DDBJ databases">
        <title>Improved High-Quality Draft sequence of Metallosphaera yellowstonensis MK1.</title>
        <authorList>
            <consortium name="US DOE Joint Genome Institute"/>
            <person name="Lucas S."/>
            <person name="Han J."/>
            <person name="Cheng J.-F."/>
            <person name="Goodwin L."/>
            <person name="Pitluck S."/>
            <person name="Peters L."/>
            <person name="Teshima H."/>
            <person name="Detter J.C."/>
            <person name="Han C."/>
            <person name="Tapia R."/>
            <person name="Land M."/>
            <person name="Hauser L."/>
            <person name="Kyrpides N."/>
            <person name="Kozubal M."/>
            <person name="Macur R.E."/>
            <person name="Jay Z."/>
            <person name="Inskeep W."/>
            <person name="Woyke T."/>
        </authorList>
    </citation>
    <scope>NUCLEOTIDE SEQUENCE [LARGE SCALE GENOMIC DNA]</scope>
    <source>
        <strain evidence="5 6">MK1</strain>
    </source>
</reference>
<dbReference type="HOGENOM" id="CLU_070764_3_1_2"/>
<evidence type="ECO:0000313" key="5">
    <source>
        <dbReference type="EMBL" id="EHP70166.1"/>
    </source>
</evidence>
<evidence type="ECO:0000256" key="2">
    <source>
        <dbReference type="ARBA" id="ARBA00022643"/>
    </source>
</evidence>
<sequence>MDVYEAIKRRRDVRSTFRSDPIPDEVLAKILKAGHLAPSVGFSQPWNFIIIKDVEKRRRVLEEVTRQREEFARRLEEGRRELFDKIKIEGILDTPLNLAVTCDPSRFGPNVLGRHTMPETCEYSAVLAVGNIWLAARAEGVGVGWVSFMDKDRVKAILEIPPEVKLVAYLCLGYVTRFPDMPELEEKGWNRRLPVDELIFVDRWGNKVSEEFKKVLESVKI</sequence>
<dbReference type="STRING" id="671065.MetMK1DRAFT_00006680"/>
<dbReference type="InterPro" id="IPR000415">
    <property type="entry name" value="Nitroreductase-like"/>
</dbReference>
<dbReference type="PANTHER" id="PTHR23026">
    <property type="entry name" value="NADPH NITROREDUCTASE"/>
    <property type="match status" value="1"/>
</dbReference>
<dbReference type="SUPFAM" id="SSF55469">
    <property type="entry name" value="FMN-dependent nitroreductase-like"/>
    <property type="match status" value="1"/>
</dbReference>
<keyword evidence="2" id="KW-0288">FMN</keyword>
<feature type="domain" description="Nitroreductase" evidence="4">
    <location>
        <begin position="7"/>
        <end position="174"/>
    </location>
</feature>
<evidence type="ECO:0000259" key="4">
    <source>
        <dbReference type="Pfam" id="PF00881"/>
    </source>
</evidence>
<organism evidence="5 6">
    <name type="scientific">Metallosphaera yellowstonensis MK1</name>
    <dbReference type="NCBI Taxonomy" id="671065"/>
    <lineage>
        <taxon>Archaea</taxon>
        <taxon>Thermoproteota</taxon>
        <taxon>Thermoprotei</taxon>
        <taxon>Sulfolobales</taxon>
        <taxon>Sulfolobaceae</taxon>
        <taxon>Metallosphaera</taxon>
    </lineage>
</organism>
<evidence type="ECO:0000256" key="3">
    <source>
        <dbReference type="ARBA" id="ARBA00023002"/>
    </source>
</evidence>
<dbReference type="eggNOG" id="arCOG00288">
    <property type="taxonomic scope" value="Archaea"/>
</dbReference>
<accession>H2C1P5</accession>
<dbReference type="OrthoDB" id="287850at2157"/>
<dbReference type="PANTHER" id="PTHR23026:SF90">
    <property type="entry name" value="IODOTYROSINE DEIODINASE 1"/>
    <property type="match status" value="1"/>
</dbReference>
<dbReference type="Pfam" id="PF00881">
    <property type="entry name" value="Nitroreductase"/>
    <property type="match status" value="1"/>
</dbReference>
<gene>
    <name evidence="5" type="ORF">MetMK1DRAFT_00006680</name>
</gene>
<dbReference type="Proteomes" id="UP000003980">
    <property type="component" value="Unassembled WGS sequence"/>
</dbReference>
<dbReference type="RefSeq" id="WP_009070647.1">
    <property type="nucleotide sequence ID" value="NZ_JH597761.1"/>
</dbReference>
<dbReference type="NCBIfam" id="TIGR02476">
    <property type="entry name" value="BluB"/>
    <property type="match status" value="1"/>
</dbReference>
<keyword evidence="3" id="KW-0560">Oxidoreductase</keyword>
<dbReference type="InterPro" id="IPR012825">
    <property type="entry name" value="BluB"/>
</dbReference>
<dbReference type="InterPro" id="IPR050627">
    <property type="entry name" value="Nitroreductase/BluB"/>
</dbReference>
<name>H2C1P5_9CREN</name>
<keyword evidence="6" id="KW-1185">Reference proteome</keyword>
<protein>
    <submittedName>
        <fullName evidence="5">Cob(II)yrinic acid a,c-diamide reductase</fullName>
    </submittedName>
</protein>
<dbReference type="InterPro" id="IPR029479">
    <property type="entry name" value="Nitroreductase"/>
</dbReference>
<dbReference type="EMBL" id="JH597761">
    <property type="protein sequence ID" value="EHP70166.1"/>
    <property type="molecule type" value="Genomic_DNA"/>
</dbReference>
<evidence type="ECO:0000313" key="6">
    <source>
        <dbReference type="Proteomes" id="UP000003980"/>
    </source>
</evidence>
<keyword evidence="1" id="KW-0285">Flavoprotein</keyword>
<dbReference type="AlphaFoldDB" id="H2C1P5"/>
<dbReference type="Gene3D" id="3.40.109.10">
    <property type="entry name" value="NADH Oxidase"/>
    <property type="match status" value="1"/>
</dbReference>
<evidence type="ECO:0000256" key="1">
    <source>
        <dbReference type="ARBA" id="ARBA00022630"/>
    </source>
</evidence>